<evidence type="ECO:0000256" key="4">
    <source>
        <dbReference type="ARBA" id="ARBA00022559"/>
    </source>
</evidence>
<comment type="similarity">
    <text evidence="10">Belongs to the peroxiredoxin family. BCP/PrxQ subfamily.</text>
</comment>
<evidence type="ECO:0000256" key="8">
    <source>
        <dbReference type="ARBA" id="ARBA00023284"/>
    </source>
</evidence>
<dbReference type="AlphaFoldDB" id="A0A2A9DVU6"/>
<protein>
    <recommendedName>
        <fullName evidence="3">thioredoxin-dependent peroxiredoxin</fullName>
        <ecNumber evidence="3">1.11.1.24</ecNumber>
    </recommendedName>
    <alternativeName>
        <fullName evidence="11">Bacterioferritin comigratory protein</fullName>
    </alternativeName>
    <alternativeName>
        <fullName evidence="9">Thioredoxin peroxidase</fullName>
    </alternativeName>
</protein>
<proteinExistence type="inferred from homology"/>
<comment type="subunit">
    <text evidence="2">Monomer.</text>
</comment>
<sequence length="157" mass="16509">MTKQLSTGDTAPDFTLPGVDGKDVSLSDFRGRDVVVYFYPKAETPGCTTEACDFRDNLASLRGAGYEVIGISADPVDAIASFAKNHDLVFPLLSDAGAATAKEYGAWGEKVINGTAMVGILRSTIVVDKAGAVSRAEYNVHADGHVAALRRELGVDA</sequence>
<reference evidence="15 16" key="1">
    <citation type="submission" date="2017-10" db="EMBL/GenBank/DDBJ databases">
        <title>Sequencing the genomes of 1000 actinobacteria strains.</title>
        <authorList>
            <person name="Klenk H.-P."/>
        </authorList>
    </citation>
    <scope>NUCLEOTIDE SEQUENCE [LARGE SCALE GENOMIC DNA]</scope>
    <source>
        <strain evidence="15 16">DSM 21798</strain>
    </source>
</reference>
<evidence type="ECO:0000259" key="14">
    <source>
        <dbReference type="PROSITE" id="PS51352"/>
    </source>
</evidence>
<dbReference type="PIRSF" id="PIRSF000239">
    <property type="entry name" value="AHPC"/>
    <property type="match status" value="1"/>
</dbReference>
<accession>A0A2A9DVU6</accession>
<keyword evidence="16" id="KW-1185">Reference proteome</keyword>
<dbReference type="InterPro" id="IPR000866">
    <property type="entry name" value="AhpC/TSA"/>
</dbReference>
<dbReference type="Proteomes" id="UP000221369">
    <property type="component" value="Unassembled WGS sequence"/>
</dbReference>
<evidence type="ECO:0000313" key="15">
    <source>
        <dbReference type="EMBL" id="PFG30704.1"/>
    </source>
</evidence>
<dbReference type="PANTHER" id="PTHR42801:SF4">
    <property type="entry name" value="AHPC_TSA FAMILY PROTEIN"/>
    <property type="match status" value="1"/>
</dbReference>
<dbReference type="GO" id="GO:0008379">
    <property type="term" value="F:thioredoxin peroxidase activity"/>
    <property type="evidence" value="ECO:0007669"/>
    <property type="project" value="TreeGrafter"/>
</dbReference>
<dbReference type="InterPro" id="IPR013766">
    <property type="entry name" value="Thioredoxin_domain"/>
</dbReference>
<evidence type="ECO:0000256" key="11">
    <source>
        <dbReference type="ARBA" id="ARBA00041373"/>
    </source>
</evidence>
<dbReference type="SUPFAM" id="SSF52833">
    <property type="entry name" value="Thioredoxin-like"/>
    <property type="match status" value="1"/>
</dbReference>
<dbReference type="InterPro" id="IPR050924">
    <property type="entry name" value="Peroxiredoxin_BCP/PrxQ"/>
</dbReference>
<dbReference type="PROSITE" id="PS51352">
    <property type="entry name" value="THIOREDOXIN_2"/>
    <property type="match status" value="1"/>
</dbReference>
<keyword evidence="7" id="KW-1015">Disulfide bond</keyword>
<dbReference type="Pfam" id="PF00578">
    <property type="entry name" value="AhpC-TSA"/>
    <property type="match status" value="1"/>
</dbReference>
<evidence type="ECO:0000256" key="10">
    <source>
        <dbReference type="ARBA" id="ARBA00038489"/>
    </source>
</evidence>
<gene>
    <name evidence="15" type="ORF">ATJ78_1640</name>
</gene>
<dbReference type="InterPro" id="IPR036249">
    <property type="entry name" value="Thioredoxin-like_sf"/>
</dbReference>
<dbReference type="PANTHER" id="PTHR42801">
    <property type="entry name" value="THIOREDOXIN-DEPENDENT PEROXIDE REDUCTASE"/>
    <property type="match status" value="1"/>
</dbReference>
<keyword evidence="5" id="KW-0049">Antioxidant</keyword>
<dbReference type="RefSeq" id="WP_098407128.1">
    <property type="nucleotide sequence ID" value="NZ_PDJE01000001.1"/>
</dbReference>
<organism evidence="15 16">
    <name type="scientific">Paramicrobacterium agarici</name>
    <dbReference type="NCBI Taxonomy" id="630514"/>
    <lineage>
        <taxon>Bacteria</taxon>
        <taxon>Bacillati</taxon>
        <taxon>Actinomycetota</taxon>
        <taxon>Actinomycetes</taxon>
        <taxon>Micrococcales</taxon>
        <taxon>Microbacteriaceae</taxon>
        <taxon>Paramicrobacterium</taxon>
    </lineage>
</organism>
<evidence type="ECO:0000256" key="5">
    <source>
        <dbReference type="ARBA" id="ARBA00022862"/>
    </source>
</evidence>
<dbReference type="Gene3D" id="3.40.30.10">
    <property type="entry name" value="Glutaredoxin"/>
    <property type="match status" value="1"/>
</dbReference>
<evidence type="ECO:0000256" key="9">
    <source>
        <dbReference type="ARBA" id="ARBA00032824"/>
    </source>
</evidence>
<evidence type="ECO:0000256" key="1">
    <source>
        <dbReference type="ARBA" id="ARBA00003330"/>
    </source>
</evidence>
<comment type="caution">
    <text evidence="15">The sequence shown here is derived from an EMBL/GenBank/DDBJ whole genome shotgun (WGS) entry which is preliminary data.</text>
</comment>
<keyword evidence="4" id="KW-0575">Peroxidase</keyword>
<evidence type="ECO:0000256" key="12">
    <source>
        <dbReference type="ARBA" id="ARBA00049091"/>
    </source>
</evidence>
<evidence type="ECO:0000256" key="2">
    <source>
        <dbReference type="ARBA" id="ARBA00011245"/>
    </source>
</evidence>
<dbReference type="EMBL" id="PDJE01000001">
    <property type="protein sequence ID" value="PFG30704.1"/>
    <property type="molecule type" value="Genomic_DNA"/>
</dbReference>
<comment type="catalytic activity">
    <reaction evidence="12">
        <text>a hydroperoxide + [thioredoxin]-dithiol = an alcohol + [thioredoxin]-disulfide + H2O</text>
        <dbReference type="Rhea" id="RHEA:62620"/>
        <dbReference type="Rhea" id="RHEA-COMP:10698"/>
        <dbReference type="Rhea" id="RHEA-COMP:10700"/>
        <dbReference type="ChEBI" id="CHEBI:15377"/>
        <dbReference type="ChEBI" id="CHEBI:29950"/>
        <dbReference type="ChEBI" id="CHEBI:30879"/>
        <dbReference type="ChEBI" id="CHEBI:35924"/>
        <dbReference type="ChEBI" id="CHEBI:50058"/>
        <dbReference type="EC" id="1.11.1.24"/>
    </reaction>
</comment>
<keyword evidence="8" id="KW-0676">Redox-active center</keyword>
<comment type="function">
    <text evidence="1">Thiol-specific peroxidase that catalyzes the reduction of hydrogen peroxide and organic hydroperoxides to water and alcohols, respectively. Plays a role in cell protection against oxidative stress by detoxifying peroxides and as sensor of hydrogen peroxide-mediated signaling events.</text>
</comment>
<evidence type="ECO:0000256" key="7">
    <source>
        <dbReference type="ARBA" id="ARBA00023157"/>
    </source>
</evidence>
<dbReference type="GO" id="GO:0045454">
    <property type="term" value="P:cell redox homeostasis"/>
    <property type="evidence" value="ECO:0007669"/>
    <property type="project" value="TreeGrafter"/>
</dbReference>
<dbReference type="GO" id="GO:0034599">
    <property type="term" value="P:cellular response to oxidative stress"/>
    <property type="evidence" value="ECO:0007669"/>
    <property type="project" value="TreeGrafter"/>
</dbReference>
<name>A0A2A9DVU6_9MICO</name>
<feature type="domain" description="Thioredoxin" evidence="14">
    <location>
        <begin position="5"/>
        <end position="157"/>
    </location>
</feature>
<dbReference type="InterPro" id="IPR024706">
    <property type="entry name" value="Peroxiredoxin_AhpC-typ"/>
</dbReference>
<evidence type="ECO:0000256" key="6">
    <source>
        <dbReference type="ARBA" id="ARBA00023002"/>
    </source>
</evidence>
<dbReference type="EC" id="1.11.1.24" evidence="3"/>
<dbReference type="GO" id="GO:0005737">
    <property type="term" value="C:cytoplasm"/>
    <property type="evidence" value="ECO:0007669"/>
    <property type="project" value="TreeGrafter"/>
</dbReference>
<evidence type="ECO:0000256" key="3">
    <source>
        <dbReference type="ARBA" id="ARBA00013017"/>
    </source>
</evidence>
<dbReference type="FunFam" id="3.40.30.10:FF:000007">
    <property type="entry name" value="Thioredoxin-dependent thiol peroxidase"/>
    <property type="match status" value="1"/>
</dbReference>
<evidence type="ECO:0000256" key="13">
    <source>
        <dbReference type="PIRSR" id="PIRSR000239-1"/>
    </source>
</evidence>
<dbReference type="CDD" id="cd03017">
    <property type="entry name" value="PRX_BCP"/>
    <property type="match status" value="1"/>
</dbReference>
<evidence type="ECO:0000313" key="16">
    <source>
        <dbReference type="Proteomes" id="UP000221369"/>
    </source>
</evidence>
<keyword evidence="6" id="KW-0560">Oxidoreductase</keyword>
<feature type="active site" description="Cysteine sulfenic acid (-SOH) intermediate; for peroxidase activity" evidence="13">
    <location>
        <position position="47"/>
    </location>
</feature>